<protein>
    <submittedName>
        <fullName evidence="5">Type I restriction modification DNA specificity domain protein</fullName>
    </submittedName>
</protein>
<dbReference type="EMBL" id="ATJN01000013">
    <property type="protein sequence ID" value="EPI53057.1"/>
    <property type="molecule type" value="Genomic_DNA"/>
</dbReference>
<evidence type="ECO:0000313" key="5">
    <source>
        <dbReference type="EMBL" id="EPI53057.1"/>
    </source>
</evidence>
<evidence type="ECO:0000256" key="1">
    <source>
        <dbReference type="ARBA" id="ARBA00010923"/>
    </source>
</evidence>
<dbReference type="REBASE" id="173044">
    <property type="entry name" value="S.Gva8017AORF284P"/>
</dbReference>
<name>T2PLV6_9BIFI</name>
<evidence type="ECO:0000313" key="6">
    <source>
        <dbReference type="Proteomes" id="UP000015779"/>
    </source>
</evidence>
<dbReference type="Gene3D" id="1.10.287.1120">
    <property type="entry name" value="Bipartite methylase S protein"/>
    <property type="match status" value="1"/>
</dbReference>
<dbReference type="RefSeq" id="WP_020758338.1">
    <property type="nucleotide sequence ID" value="NZ_KE347826.1"/>
</dbReference>
<evidence type="ECO:0000256" key="2">
    <source>
        <dbReference type="ARBA" id="ARBA00022747"/>
    </source>
</evidence>
<sequence length="350" mass="40299">MKFDVFSLGEIAKIRYGKNQKNVQSDNGDIPIYGTGGLMGYASRSLYNYPSVLIGRKGTINKVRYVDHPFWTVDTLFYTEVNEELVIPKYLYYLMSLLDLDSYNEGTTIPSLRTETLNRLEFGIPDLDYQEKVLSMLEPIDKKIKLNNEVNKNLEEQAQAIFKSWFVDFEPFNGNIPPDWKEYKLSEFLPVITGKKNANVSSISGLYPFFSCSQNLSWTDDYSFEGSAILVAGNGDFNAKFYNGKFEAYQRTYVLIPYNEKYTAWLYYAIKQNLKKITLAARGSVIKFITKGNLENFSFYAPRDLDNFYIIDNFDATNNIIASNREENIRLSMLRDTLLPKLMTGELDVS</sequence>
<dbReference type="Proteomes" id="UP000015779">
    <property type="component" value="Unassembled WGS sequence"/>
</dbReference>
<comment type="caution">
    <text evidence="5">The sequence shown here is derived from an EMBL/GenBank/DDBJ whole genome shotgun (WGS) entry which is preliminary data.</text>
</comment>
<dbReference type="GO" id="GO:0003677">
    <property type="term" value="F:DNA binding"/>
    <property type="evidence" value="ECO:0007669"/>
    <property type="project" value="UniProtKB-KW"/>
</dbReference>
<gene>
    <name evidence="5" type="ORF">HMPREF1577_00283</name>
</gene>
<feature type="domain" description="Type I restriction modification DNA specificity" evidence="4">
    <location>
        <begin position="3"/>
        <end position="155"/>
    </location>
</feature>
<dbReference type="PANTHER" id="PTHR30408">
    <property type="entry name" value="TYPE-1 RESTRICTION ENZYME ECOKI SPECIFICITY PROTEIN"/>
    <property type="match status" value="1"/>
</dbReference>
<dbReference type="Gene3D" id="3.90.220.20">
    <property type="entry name" value="DNA methylase specificity domains"/>
    <property type="match status" value="2"/>
</dbReference>
<dbReference type="PANTHER" id="PTHR30408:SF12">
    <property type="entry name" value="TYPE I RESTRICTION ENZYME MJAVIII SPECIFICITY SUBUNIT"/>
    <property type="match status" value="1"/>
</dbReference>
<reference evidence="5 6" key="1">
    <citation type="submission" date="2013-06" db="EMBL/GenBank/DDBJ databases">
        <authorList>
            <person name="Weinstock G."/>
            <person name="Sodergren E."/>
            <person name="Lobos E.A."/>
            <person name="Fulton L."/>
            <person name="Fulton R."/>
            <person name="Courtney L."/>
            <person name="Fronick C."/>
            <person name="O'Laughlin M."/>
            <person name="Godfrey J."/>
            <person name="Wilson R.M."/>
            <person name="Miner T."/>
            <person name="Farmer C."/>
            <person name="Delehaunty K."/>
            <person name="Cordes M."/>
            <person name="Minx P."/>
            <person name="Tomlinson C."/>
            <person name="Chen J."/>
            <person name="Wollam A."/>
            <person name="Pepin K.H."/>
            <person name="Bhonagiri V."/>
            <person name="Zhang X."/>
            <person name="Warren W."/>
            <person name="Mitreva M."/>
            <person name="Mardis E.R."/>
            <person name="Wilson R.K."/>
        </authorList>
    </citation>
    <scope>NUCLEOTIDE SEQUENCE [LARGE SCALE GENOMIC DNA]</scope>
    <source>
        <strain evidence="5 6">JCP8017A</strain>
    </source>
</reference>
<dbReference type="HOGENOM" id="CLU_021095_2_1_11"/>
<feature type="non-terminal residue" evidence="5">
    <location>
        <position position="350"/>
    </location>
</feature>
<dbReference type="SUPFAM" id="SSF116734">
    <property type="entry name" value="DNA methylase specificity domain"/>
    <property type="match status" value="2"/>
</dbReference>
<dbReference type="InterPro" id="IPR044946">
    <property type="entry name" value="Restrct_endonuc_typeI_TRD_sf"/>
</dbReference>
<proteinExistence type="inferred from homology"/>
<evidence type="ECO:0000259" key="4">
    <source>
        <dbReference type="Pfam" id="PF01420"/>
    </source>
</evidence>
<dbReference type="InterPro" id="IPR052021">
    <property type="entry name" value="Type-I_RS_S_subunit"/>
</dbReference>
<keyword evidence="2" id="KW-0680">Restriction system</keyword>
<accession>T2PLV6</accession>
<dbReference type="CDD" id="cd17288">
    <property type="entry name" value="RMtype1_S_LlaAI06ORF1089P_TRD1-CR1_like"/>
    <property type="match status" value="1"/>
</dbReference>
<organism evidence="5 6">
    <name type="scientific">Gardnerella pickettii JCP8017A</name>
    <dbReference type="NCBI Taxonomy" id="1261062"/>
    <lineage>
        <taxon>Bacteria</taxon>
        <taxon>Bacillati</taxon>
        <taxon>Actinomycetota</taxon>
        <taxon>Actinomycetes</taxon>
        <taxon>Bifidobacteriales</taxon>
        <taxon>Bifidobacteriaceae</taxon>
        <taxon>Gardnerella</taxon>
        <taxon>Gardnerella pickettii</taxon>
    </lineage>
</organism>
<feature type="domain" description="Type I restriction modification DNA specificity" evidence="4">
    <location>
        <begin position="178"/>
        <end position="327"/>
    </location>
</feature>
<dbReference type="InterPro" id="IPR000055">
    <property type="entry name" value="Restrct_endonuc_typeI_TRD"/>
</dbReference>
<dbReference type="Pfam" id="PF01420">
    <property type="entry name" value="Methylase_S"/>
    <property type="match status" value="2"/>
</dbReference>
<evidence type="ECO:0000256" key="3">
    <source>
        <dbReference type="ARBA" id="ARBA00023125"/>
    </source>
</evidence>
<dbReference type="GO" id="GO:0009307">
    <property type="term" value="P:DNA restriction-modification system"/>
    <property type="evidence" value="ECO:0007669"/>
    <property type="project" value="UniProtKB-KW"/>
</dbReference>
<comment type="similarity">
    <text evidence="1">Belongs to the type-I restriction system S methylase family.</text>
</comment>
<keyword evidence="3" id="KW-0238">DNA-binding</keyword>
<dbReference type="AlphaFoldDB" id="T2PLV6"/>